<dbReference type="InterPro" id="IPR057621">
    <property type="entry name" value="Khk_prokaryotic"/>
</dbReference>
<dbReference type="STRING" id="1142394.PSMK_29350"/>
<dbReference type="SUPFAM" id="SSF53613">
    <property type="entry name" value="Ribokinase-like"/>
    <property type="match status" value="1"/>
</dbReference>
<dbReference type="Proteomes" id="UP000007881">
    <property type="component" value="Chromosome"/>
</dbReference>
<evidence type="ECO:0000313" key="2">
    <source>
        <dbReference type="Proteomes" id="UP000007881"/>
    </source>
</evidence>
<name>I0IIK6_PHYMF</name>
<dbReference type="Pfam" id="PF25270">
    <property type="entry name" value="Khk"/>
    <property type="match status" value="1"/>
</dbReference>
<dbReference type="InterPro" id="IPR029056">
    <property type="entry name" value="Ribokinase-like"/>
</dbReference>
<accession>I0IIK6</accession>
<organism evidence="1 2">
    <name type="scientific">Phycisphaera mikurensis (strain NBRC 102666 / KCTC 22515 / FYK2301M01)</name>
    <dbReference type="NCBI Taxonomy" id="1142394"/>
    <lineage>
        <taxon>Bacteria</taxon>
        <taxon>Pseudomonadati</taxon>
        <taxon>Planctomycetota</taxon>
        <taxon>Phycisphaerae</taxon>
        <taxon>Phycisphaerales</taxon>
        <taxon>Phycisphaeraceae</taxon>
        <taxon>Phycisphaera</taxon>
    </lineage>
</organism>
<dbReference type="EMBL" id="AP012338">
    <property type="protein sequence ID" value="BAM05094.1"/>
    <property type="molecule type" value="Genomic_DNA"/>
</dbReference>
<dbReference type="AlphaFoldDB" id="I0IIK6"/>
<dbReference type="RefSeq" id="WP_014438302.1">
    <property type="nucleotide sequence ID" value="NC_017080.1"/>
</dbReference>
<dbReference type="OrthoDB" id="787163at2"/>
<keyword evidence="2" id="KW-1185">Reference proteome</keyword>
<evidence type="ECO:0000313" key="1">
    <source>
        <dbReference type="EMBL" id="BAM05094.1"/>
    </source>
</evidence>
<proteinExistence type="predicted"/>
<reference evidence="1 2" key="1">
    <citation type="submission" date="2012-02" db="EMBL/GenBank/DDBJ databases">
        <title>Complete genome sequence of Phycisphaera mikurensis NBRC 102666.</title>
        <authorList>
            <person name="Ankai A."/>
            <person name="Hosoyama A."/>
            <person name="Terui Y."/>
            <person name="Sekine M."/>
            <person name="Fukai R."/>
            <person name="Kato Y."/>
            <person name="Nakamura S."/>
            <person name="Yamada-Narita S."/>
            <person name="Kawakoshi A."/>
            <person name="Fukunaga Y."/>
            <person name="Yamazaki S."/>
            <person name="Fujita N."/>
        </authorList>
    </citation>
    <scope>NUCLEOTIDE SEQUENCE [LARGE SCALE GENOMIC DNA]</scope>
    <source>
        <strain evidence="2">NBRC 102666 / KCTC 22515 / FYK2301M01</strain>
    </source>
</reference>
<dbReference type="eggNOG" id="COG0524">
    <property type="taxonomic scope" value="Bacteria"/>
</dbReference>
<dbReference type="HOGENOM" id="CLU_061377_0_0_0"/>
<dbReference type="KEGG" id="phm:PSMK_29350"/>
<gene>
    <name evidence="1" type="ordered locus">PSMK_29350</name>
</gene>
<dbReference type="Gene3D" id="3.40.1190.20">
    <property type="match status" value="1"/>
</dbReference>
<dbReference type="GO" id="GO:0003824">
    <property type="term" value="F:catalytic activity"/>
    <property type="evidence" value="ECO:0007669"/>
    <property type="project" value="UniProtKB-ARBA"/>
</dbReference>
<sequence length="381" mass="40501">MPDRQQTATAAAAALRAFATKAPQTPVLIGFDGFVDSIIRVVQKRSDVDSFTPMPTIRAFGERILAADGKSANFEFVVNQEKLGGNGPIMANAMLEATLRVAYIGALGRPNVHGIFAEFARRVEAFPVCDPGFTDAVEFGNGKLMLGKYAHVANLDADMVRAAIPEDDLRELVVRSRAFGFTNWTMLPKCESVYRMLVEMIPERSEAERPYLFVDFADPAKREDDDLAGVCRLLSTFESKARVVLGLNLSEAGQTMGVLGIGEAAGATDADGLIATAERIRAELGLHGVVVHPREGAAASIHGGSGLDAAHFRGPYIQEPRLSTGAGDNFNAGFTLGLLAGLDAAGCLACGTGTSGFYVREARSPALPELARFLADLPDPA</sequence>
<protein>
    <submittedName>
        <fullName evidence="1">Uncharacterized protein</fullName>
    </submittedName>
</protein>